<protein>
    <recommendedName>
        <fullName evidence="5">Integrase DNA-binding domain-containing protein</fullName>
    </recommendedName>
</protein>
<sequence>MALTDAKLRKLANKTDDLITLSHRDSLRVKRNKNGCVIWQYRCQYLSKPVIMSLRYYPELLLAGAR</sequence>
<evidence type="ECO:0000313" key="2">
    <source>
        <dbReference type="EMBL" id="TMP59659.1"/>
    </source>
</evidence>
<dbReference type="EMBL" id="PNCL01000041">
    <property type="protein sequence ID" value="TMP59659.1"/>
    <property type="molecule type" value="Genomic_DNA"/>
</dbReference>
<dbReference type="EMBL" id="PNCK01000066">
    <property type="protein sequence ID" value="TMP40871.1"/>
    <property type="molecule type" value="Genomic_DNA"/>
</dbReference>
<name>A0A5S3XQC7_9GAMM</name>
<dbReference type="Gene3D" id="3.30.160.390">
    <property type="entry name" value="Integrase, DNA-binding domain"/>
    <property type="match status" value="1"/>
</dbReference>
<dbReference type="Proteomes" id="UP000305730">
    <property type="component" value="Unassembled WGS sequence"/>
</dbReference>
<reference evidence="3 4" key="2">
    <citation type="submission" date="2019-06" db="EMBL/GenBank/DDBJ databases">
        <title>Co-occurence of chitin degradation, pigmentation and bioactivity in marine Pseudoalteromonas.</title>
        <authorList>
            <person name="Sonnenschein E.C."/>
            <person name="Bech P.K."/>
        </authorList>
    </citation>
    <scope>NUCLEOTIDE SEQUENCE [LARGE SCALE GENOMIC DNA]</scope>
    <source>
        <strain evidence="4">S2231</strain>
        <strain evidence="1 3">S2233</strain>
    </source>
</reference>
<comment type="caution">
    <text evidence="2">The sequence shown here is derived from an EMBL/GenBank/DDBJ whole genome shotgun (WGS) entry which is preliminary data.</text>
</comment>
<evidence type="ECO:0008006" key="5">
    <source>
        <dbReference type="Google" id="ProtNLM"/>
    </source>
</evidence>
<accession>A0A5S3XQC7</accession>
<evidence type="ECO:0000313" key="1">
    <source>
        <dbReference type="EMBL" id="TMP40871.1"/>
    </source>
</evidence>
<reference evidence="3 4" key="1">
    <citation type="submission" date="2017-12" db="EMBL/GenBank/DDBJ databases">
        <authorList>
            <person name="Paulsen S."/>
            <person name="Gram L.K."/>
        </authorList>
    </citation>
    <scope>NUCLEOTIDE SEQUENCE [LARGE SCALE GENOMIC DNA]</scope>
    <source>
        <strain evidence="2 4">S2231</strain>
        <strain evidence="1 3">S2233</strain>
    </source>
</reference>
<gene>
    <name evidence="2" type="ORF">CWB96_08710</name>
    <name evidence="1" type="ORF">CWB97_16830</name>
</gene>
<keyword evidence="3" id="KW-1185">Reference proteome</keyword>
<evidence type="ECO:0000313" key="3">
    <source>
        <dbReference type="Proteomes" id="UP000305730"/>
    </source>
</evidence>
<dbReference type="InterPro" id="IPR038488">
    <property type="entry name" value="Integrase_DNA-bd_sf"/>
</dbReference>
<reference evidence="2" key="3">
    <citation type="submission" date="2019-09" db="EMBL/GenBank/DDBJ databases">
        <title>Co-occurence of chitin degradation, pigmentation and bioactivity in marine Pseudoalteromonas.</title>
        <authorList>
            <person name="Sonnenschein E.C."/>
            <person name="Bech P.K."/>
        </authorList>
    </citation>
    <scope>NUCLEOTIDE SEQUENCE</scope>
    <source>
        <strain evidence="2">S2231</strain>
    </source>
</reference>
<dbReference type="Proteomes" id="UP000307706">
    <property type="component" value="Unassembled WGS sequence"/>
</dbReference>
<organism evidence="2 4">
    <name type="scientific">Pseudoalteromonas citrea</name>
    <dbReference type="NCBI Taxonomy" id="43655"/>
    <lineage>
        <taxon>Bacteria</taxon>
        <taxon>Pseudomonadati</taxon>
        <taxon>Pseudomonadota</taxon>
        <taxon>Gammaproteobacteria</taxon>
        <taxon>Alteromonadales</taxon>
        <taxon>Pseudoalteromonadaceae</taxon>
        <taxon>Pseudoalteromonas</taxon>
    </lineage>
</organism>
<evidence type="ECO:0000313" key="4">
    <source>
        <dbReference type="Proteomes" id="UP000307706"/>
    </source>
</evidence>
<proteinExistence type="predicted"/>
<dbReference type="AlphaFoldDB" id="A0A5S3XQC7"/>